<accession>A0A075UW68</accession>
<gene>
    <name evidence="2" type="ORF">AJAP_18980</name>
</gene>
<dbReference type="InterPro" id="IPR029058">
    <property type="entry name" value="AB_hydrolase_fold"/>
</dbReference>
<dbReference type="eggNOG" id="COG0596">
    <property type="taxonomic scope" value="Bacteria"/>
</dbReference>
<evidence type="ECO:0000259" key="1">
    <source>
        <dbReference type="Pfam" id="PF00561"/>
    </source>
</evidence>
<dbReference type="AlphaFoldDB" id="A0A075UW68"/>
<name>A0A075UW68_9PSEU</name>
<organism evidence="2 3">
    <name type="scientific">Amycolatopsis japonica</name>
    <dbReference type="NCBI Taxonomy" id="208439"/>
    <lineage>
        <taxon>Bacteria</taxon>
        <taxon>Bacillati</taxon>
        <taxon>Actinomycetota</taxon>
        <taxon>Actinomycetes</taxon>
        <taxon>Pseudonocardiales</taxon>
        <taxon>Pseudonocardiaceae</taxon>
        <taxon>Amycolatopsis</taxon>
        <taxon>Amycolatopsis japonica group</taxon>
    </lineage>
</organism>
<feature type="domain" description="AB hydrolase-1" evidence="1">
    <location>
        <begin position="20"/>
        <end position="126"/>
    </location>
</feature>
<protein>
    <recommendedName>
        <fullName evidence="1">AB hydrolase-1 domain-containing protein</fullName>
    </recommendedName>
</protein>
<dbReference type="InterPro" id="IPR050471">
    <property type="entry name" value="AB_hydrolase"/>
</dbReference>
<dbReference type="Pfam" id="PF00561">
    <property type="entry name" value="Abhydrolase_1"/>
    <property type="match status" value="1"/>
</dbReference>
<dbReference type="STRING" id="208439.AJAP_18980"/>
<keyword evidence="3" id="KW-1185">Reference proteome</keyword>
<dbReference type="Gene3D" id="3.40.50.1820">
    <property type="entry name" value="alpha/beta hydrolase"/>
    <property type="match status" value="1"/>
</dbReference>
<dbReference type="PANTHER" id="PTHR43433">
    <property type="entry name" value="HYDROLASE, ALPHA/BETA FOLD FAMILY PROTEIN"/>
    <property type="match status" value="1"/>
</dbReference>
<evidence type="ECO:0000313" key="3">
    <source>
        <dbReference type="Proteomes" id="UP000028492"/>
    </source>
</evidence>
<sequence>MAVLDVPGARLHHTVTGSGPVLLCVPGGAADSAMFAPIAGLLAEHYTVITYDPRGISRSTLDDPDGEQRIEAHTGDALRLLDSVSTEPAVIFASSGGCMQAFDLVTRHPGRVKTLLAHEPPLTSLLPGRPDGDPDELQRLHREQGIEAAMAKFMADAGFEMDWSALPPEMRTNMEFFVVHLMKMIGEFTPDYEALKASETRIVVGVGKDSAGQPAHEAAVLAAARLGVEPVYFPGDHGGFAAEAVAFAPQLLALLDA</sequence>
<dbReference type="KEGG" id="aja:AJAP_18980"/>
<dbReference type="RefSeq" id="WP_038513441.1">
    <property type="nucleotide sequence ID" value="NZ_CP008953.1"/>
</dbReference>
<dbReference type="Proteomes" id="UP000028492">
    <property type="component" value="Chromosome"/>
</dbReference>
<reference evidence="2 3" key="1">
    <citation type="journal article" date="2014" name="J. Biotechnol.">
        <title>Complete genome sequence of the actinobacterium Amycolatopsis japonica MG417-CF17(T) (=DSM 44213T) producing (S,S)-N,N'-ethylenediaminedisuccinic acid.</title>
        <authorList>
            <person name="Stegmann E."/>
            <person name="Albersmeier A."/>
            <person name="Spohn M."/>
            <person name="Gert H."/>
            <person name="Weber T."/>
            <person name="Wohlleben W."/>
            <person name="Kalinowski J."/>
            <person name="Ruckert C."/>
        </authorList>
    </citation>
    <scope>NUCLEOTIDE SEQUENCE [LARGE SCALE GENOMIC DNA]</scope>
    <source>
        <strain evidence="3">MG417-CF17 (DSM 44213)</strain>
    </source>
</reference>
<dbReference type="HOGENOM" id="CLU_083329_0_0_11"/>
<evidence type="ECO:0000313" key="2">
    <source>
        <dbReference type="EMBL" id="AIG76659.1"/>
    </source>
</evidence>
<dbReference type="GO" id="GO:0046503">
    <property type="term" value="P:glycerolipid catabolic process"/>
    <property type="evidence" value="ECO:0007669"/>
    <property type="project" value="TreeGrafter"/>
</dbReference>
<dbReference type="EMBL" id="CP008953">
    <property type="protein sequence ID" value="AIG76659.1"/>
    <property type="molecule type" value="Genomic_DNA"/>
</dbReference>
<dbReference type="GO" id="GO:0004806">
    <property type="term" value="F:triacylglycerol lipase activity"/>
    <property type="evidence" value="ECO:0007669"/>
    <property type="project" value="TreeGrafter"/>
</dbReference>
<dbReference type="InterPro" id="IPR000073">
    <property type="entry name" value="AB_hydrolase_1"/>
</dbReference>
<dbReference type="PANTHER" id="PTHR43433:SF5">
    <property type="entry name" value="AB HYDROLASE-1 DOMAIN-CONTAINING PROTEIN"/>
    <property type="match status" value="1"/>
</dbReference>
<dbReference type="SUPFAM" id="SSF53474">
    <property type="entry name" value="alpha/beta-Hydrolases"/>
    <property type="match status" value="1"/>
</dbReference>
<proteinExistence type="predicted"/>